<dbReference type="SUPFAM" id="SSF51679">
    <property type="entry name" value="Bacterial luciferase-like"/>
    <property type="match status" value="1"/>
</dbReference>
<dbReference type="Gene3D" id="3.20.20.30">
    <property type="entry name" value="Luciferase-like domain"/>
    <property type="match status" value="1"/>
</dbReference>
<sequence>MGFGVVFTQGVASGDPHQVTGEILEQAEAADRLGYSAALTTEHKYSEEYFGSPLHLAYAIAARTERVKVGTSIAIAPLYNPVELAQDAAMLDQLSGGRLFLGLGAGYLPEDYQTVGVPWKDRIQRFDETVRIIRQAWTSDRFSFTDRIYDVQDVSVIPRPVQSPTPPIHLAAWSPGGLARAGRLGDGWISNALMSVDTMRQMGDAYREAARESGRRPRVTAIRFCWTAESREDAVRDFGATAVDMVRTLWTYGAITDMPGVTAADQITLDDLMGDRMIFGTPEECRAAIAGYRATAGVDDFLLIFRHPSGPAQDRVLAAMELFAAEVMGKDGGPDLP</sequence>
<dbReference type="PANTHER" id="PTHR30137:SF8">
    <property type="entry name" value="BLR5498 PROTEIN"/>
    <property type="match status" value="1"/>
</dbReference>
<dbReference type="InterPro" id="IPR019921">
    <property type="entry name" value="Lucif-like_OxRdtase_Rv2161c"/>
</dbReference>
<dbReference type="InterPro" id="IPR036661">
    <property type="entry name" value="Luciferase-like_sf"/>
</dbReference>
<dbReference type="RefSeq" id="WP_378195307.1">
    <property type="nucleotide sequence ID" value="NZ_JBHLZP010000015.1"/>
</dbReference>
<reference evidence="4 5" key="1">
    <citation type="submission" date="2024-09" db="EMBL/GenBank/DDBJ databases">
        <authorList>
            <person name="Sun Q."/>
            <person name="Mori K."/>
        </authorList>
    </citation>
    <scope>NUCLEOTIDE SEQUENCE [LARGE SCALE GENOMIC DNA]</scope>
    <source>
        <strain evidence="4 5">TBRC 0563</strain>
    </source>
</reference>
<dbReference type="Pfam" id="PF00296">
    <property type="entry name" value="Bac_luciferase"/>
    <property type="match status" value="1"/>
</dbReference>
<keyword evidence="2" id="KW-0503">Monooxygenase</keyword>
<name>A0ABV5YA76_9ACTN</name>
<dbReference type="Proteomes" id="UP001589627">
    <property type="component" value="Unassembled WGS sequence"/>
</dbReference>
<dbReference type="EC" id="1.-.-.-" evidence="4"/>
<feature type="domain" description="Luciferase-like" evidence="3">
    <location>
        <begin position="2"/>
        <end position="295"/>
    </location>
</feature>
<comment type="caution">
    <text evidence="4">The sequence shown here is derived from an EMBL/GenBank/DDBJ whole genome shotgun (WGS) entry which is preliminary data.</text>
</comment>
<dbReference type="PANTHER" id="PTHR30137">
    <property type="entry name" value="LUCIFERASE-LIKE MONOOXYGENASE"/>
    <property type="match status" value="1"/>
</dbReference>
<dbReference type="NCBIfam" id="TIGR03619">
    <property type="entry name" value="F420_Rv2161c"/>
    <property type="match status" value="1"/>
</dbReference>
<dbReference type="InterPro" id="IPR011251">
    <property type="entry name" value="Luciferase-like_dom"/>
</dbReference>
<evidence type="ECO:0000256" key="2">
    <source>
        <dbReference type="ARBA" id="ARBA00023033"/>
    </source>
</evidence>
<evidence type="ECO:0000259" key="3">
    <source>
        <dbReference type="Pfam" id="PF00296"/>
    </source>
</evidence>
<keyword evidence="1 4" id="KW-0560">Oxidoreductase</keyword>
<proteinExistence type="predicted"/>
<evidence type="ECO:0000313" key="5">
    <source>
        <dbReference type="Proteomes" id="UP001589627"/>
    </source>
</evidence>
<dbReference type="InterPro" id="IPR050766">
    <property type="entry name" value="Bact_Lucif_Oxidored"/>
</dbReference>
<dbReference type="EMBL" id="JBHLZP010000015">
    <property type="protein sequence ID" value="MFB9831367.1"/>
    <property type="molecule type" value="Genomic_DNA"/>
</dbReference>
<organism evidence="4 5">
    <name type="scientific">Actinoallomurus acaciae</name>
    <dbReference type="NCBI Taxonomy" id="502577"/>
    <lineage>
        <taxon>Bacteria</taxon>
        <taxon>Bacillati</taxon>
        <taxon>Actinomycetota</taxon>
        <taxon>Actinomycetes</taxon>
        <taxon>Streptosporangiales</taxon>
        <taxon>Thermomonosporaceae</taxon>
        <taxon>Actinoallomurus</taxon>
    </lineage>
</organism>
<evidence type="ECO:0000256" key="1">
    <source>
        <dbReference type="ARBA" id="ARBA00023002"/>
    </source>
</evidence>
<keyword evidence="5" id="KW-1185">Reference proteome</keyword>
<protein>
    <submittedName>
        <fullName evidence="4">LLM class flavin-dependent oxidoreductase</fullName>
        <ecNumber evidence="4">1.-.-.-</ecNumber>
    </submittedName>
</protein>
<dbReference type="GO" id="GO:0016491">
    <property type="term" value="F:oxidoreductase activity"/>
    <property type="evidence" value="ECO:0007669"/>
    <property type="project" value="UniProtKB-KW"/>
</dbReference>
<gene>
    <name evidence="4" type="ORF">ACFFNX_04105</name>
</gene>
<evidence type="ECO:0000313" key="4">
    <source>
        <dbReference type="EMBL" id="MFB9831367.1"/>
    </source>
</evidence>
<accession>A0ABV5YA76</accession>